<dbReference type="Gene3D" id="1.10.287.950">
    <property type="entry name" value="Methyl-accepting chemotaxis protein"/>
    <property type="match status" value="1"/>
</dbReference>
<dbReference type="PROSITE" id="PS51257">
    <property type="entry name" value="PROKAR_LIPOPROTEIN"/>
    <property type="match status" value="1"/>
</dbReference>
<sequence>MKTKKIGLFAGLLTGALVFGCLDAVPAMAKEKNEAVLSEGKDEIVYAKLSEAGTVHDIYVVNQFDVTSKGEITDYGDYCKVENLSGTETIEQAQDEIKMTAKPEVFRYQGTLSKKALPWQFGIKYLLDGEPVQEERLAGADGLLNIRIKSKQNQEISKTFYDNYMLQITLTMDGDKCSDIKAEDAAVANAGSDKTVVYTVMPGKDADYVLEANVKDFSMAGIQIAAMPFSMAIELPDTSDMTDGLSTLTEAINGIDYGIGSLSQGISGLNGGISKLADGAKTYGSGIAALSKNSNQIIDSSELIKNALTQMSKRLNSSLESNSGEGMGELAQLPRGLAGMAQGLNALADGLDGVKAGYGDFFSGMDGLISALPDGAAISESDIGELQAALASDPVNQDRVKVLARGYMAATQIKASYRGVRAQADQLSAGLDTMIQGDGSETNPGLRGISVQLNNIAGGVEGAVENNDLLAQVQELSNGLGKISEEYKAFHEGLASYTEGVNQLSSNYGQLEGGVKELREGSDIMAQGSKELHKGSTQLAGETSKLPDKVQEEIRKLTDEYNFDDFQMVSFVSPNNKDVKSVQFVMTTDSVKEAEKVKEEPKKKEKSTLIDKFTELFK</sequence>
<gene>
    <name evidence="2" type="ORF">EDD59_10126</name>
</gene>
<feature type="signal peptide" evidence="1">
    <location>
        <begin position="1"/>
        <end position="29"/>
    </location>
</feature>
<keyword evidence="1" id="KW-0732">Signal</keyword>
<evidence type="ECO:0000313" key="2">
    <source>
        <dbReference type="EMBL" id="TCS82629.1"/>
    </source>
</evidence>
<comment type="caution">
    <text evidence="2">The sequence shown here is derived from an EMBL/GenBank/DDBJ whole genome shotgun (WGS) entry which is preliminary data.</text>
</comment>
<dbReference type="EMBL" id="SLZZ01000001">
    <property type="protein sequence ID" value="TCS82629.1"/>
    <property type="molecule type" value="Genomic_DNA"/>
</dbReference>
<accession>A0A4R3KHL1</accession>
<organism evidence="2 3">
    <name type="scientific">Muricomes intestini</name>
    <dbReference type="NCBI Taxonomy" id="1796634"/>
    <lineage>
        <taxon>Bacteria</taxon>
        <taxon>Bacillati</taxon>
        <taxon>Bacillota</taxon>
        <taxon>Clostridia</taxon>
        <taxon>Lachnospirales</taxon>
        <taxon>Lachnospiraceae</taxon>
        <taxon>Muricomes</taxon>
    </lineage>
</organism>
<evidence type="ECO:0000256" key="1">
    <source>
        <dbReference type="SAM" id="SignalP"/>
    </source>
</evidence>
<dbReference type="RefSeq" id="WP_132377778.1">
    <property type="nucleotide sequence ID" value="NZ_SLZZ01000001.1"/>
</dbReference>
<keyword evidence="3" id="KW-1185">Reference proteome</keyword>
<proteinExistence type="predicted"/>
<name>A0A4R3KHL1_9FIRM</name>
<dbReference type="Proteomes" id="UP000295726">
    <property type="component" value="Unassembled WGS sequence"/>
</dbReference>
<reference evidence="2 3" key="1">
    <citation type="submission" date="2019-03" db="EMBL/GenBank/DDBJ databases">
        <title>Genomic Encyclopedia of Type Strains, Phase IV (KMG-IV): sequencing the most valuable type-strain genomes for metagenomic binning, comparative biology and taxonomic classification.</title>
        <authorList>
            <person name="Goeker M."/>
        </authorList>
    </citation>
    <scope>NUCLEOTIDE SEQUENCE [LARGE SCALE GENOMIC DNA]</scope>
    <source>
        <strain evidence="2 3">DSM 29489</strain>
    </source>
</reference>
<feature type="chain" id="PRO_5020529576" evidence="1">
    <location>
        <begin position="30"/>
        <end position="618"/>
    </location>
</feature>
<dbReference type="AlphaFoldDB" id="A0A4R3KHL1"/>
<evidence type="ECO:0000313" key="3">
    <source>
        <dbReference type="Proteomes" id="UP000295726"/>
    </source>
</evidence>
<dbReference type="OrthoDB" id="9815841at2"/>
<protein>
    <submittedName>
        <fullName evidence="2">X-X-X-Leu-X-X-Gly heptad repeat protein</fullName>
    </submittedName>
</protein>